<dbReference type="GeneID" id="38948254"/>
<geneLocation type="plastid" evidence="1"/>
<accession>A0A3R5UAJ6</accession>
<dbReference type="RefSeq" id="YP_009551094.1">
    <property type="nucleotide sequence ID" value="NC_040299.1"/>
</dbReference>
<dbReference type="EMBL" id="MK281457">
    <property type="protein sequence ID" value="QAA12026.1"/>
    <property type="molecule type" value="Genomic_DNA"/>
</dbReference>
<reference evidence="1" key="1">
    <citation type="journal article" date="2019" name="Genome Biol. Evol.">
        <title>Plastid Genomes and Proteins Illuminate the Evolution of Eustigmatophyte Algae and Their Bacterial Endosymbionts.</title>
        <authorList>
            <person name="Sevcikova T."/>
            <person name="Yurchenko T."/>
            <person name="Fawley K.P."/>
            <person name="Amaral R."/>
            <person name="Strnad H."/>
            <person name="Santos L.M."/>
            <person name="Fawley M.W."/>
            <person name="Elias M."/>
        </authorList>
    </citation>
    <scope>NUCLEOTIDE SEQUENCE</scope>
    <source>
        <strain evidence="1">CAUP Q 401</strain>
    </source>
</reference>
<evidence type="ECO:0000313" key="1">
    <source>
        <dbReference type="EMBL" id="QAA12026.1"/>
    </source>
</evidence>
<gene>
    <name evidence="1" type="primary">sufBN</name>
</gene>
<keyword evidence="1" id="KW-0934">Plastid</keyword>
<dbReference type="AlphaFoldDB" id="A0A3R5UAJ6"/>
<protein>
    <submittedName>
        <fullName evidence="1">Uncharacterized protein</fullName>
    </submittedName>
</protein>
<proteinExistence type="predicted"/>
<sequence length="108" mass="12311">MKKLRLKQFRNSKNKILVLLNSSPLIKERCVQPLQPSVYTPGFKTWVEMDEIARESATWSITDYIKWNADNAGENPDVTYYRLLAAEKIMGNIGTPGPSWSELGYSSN</sequence>
<name>A0A3R5UAJ6_9STRA</name>
<organism evidence="1">
    <name type="scientific">Pseudellipsoidion edaphicum</name>
    <dbReference type="NCBI Taxonomy" id="1431838"/>
    <lineage>
        <taxon>Eukaryota</taxon>
        <taxon>Sar</taxon>
        <taxon>Stramenopiles</taxon>
        <taxon>Ochrophyta</taxon>
        <taxon>Eustigmatophyceae</taxon>
        <taxon>Eustigmatales</taxon>
        <taxon>Neomonodaceae</taxon>
        <taxon>Pseudellipsoidion</taxon>
    </lineage>
</organism>